<evidence type="ECO:0000313" key="3">
    <source>
        <dbReference type="Proteomes" id="UP000187406"/>
    </source>
</evidence>
<evidence type="ECO:0000259" key="1">
    <source>
        <dbReference type="Pfam" id="PF13966"/>
    </source>
</evidence>
<dbReference type="PANTHER" id="PTHR33116">
    <property type="entry name" value="REVERSE TRANSCRIPTASE ZINC-BINDING DOMAIN-CONTAINING PROTEIN-RELATED-RELATED"/>
    <property type="match status" value="1"/>
</dbReference>
<reference evidence="3" key="1">
    <citation type="submission" date="2016-04" db="EMBL/GenBank/DDBJ databases">
        <title>Cephalotus genome sequencing.</title>
        <authorList>
            <person name="Fukushima K."/>
            <person name="Hasebe M."/>
            <person name="Fang X."/>
        </authorList>
    </citation>
    <scope>NUCLEOTIDE SEQUENCE [LARGE SCALE GENOMIC DNA]</scope>
    <source>
        <strain evidence="3">cv. St1</strain>
    </source>
</reference>
<feature type="domain" description="Reverse transcriptase zinc-binding" evidence="1">
    <location>
        <begin position="306"/>
        <end position="390"/>
    </location>
</feature>
<dbReference type="Pfam" id="PF13966">
    <property type="entry name" value="zf-RVT"/>
    <property type="match status" value="1"/>
</dbReference>
<comment type="caution">
    <text evidence="2">The sequence shown here is derived from an EMBL/GenBank/DDBJ whole genome shotgun (WGS) entry which is preliminary data.</text>
</comment>
<keyword evidence="3" id="KW-1185">Reference proteome</keyword>
<evidence type="ECO:0000313" key="2">
    <source>
        <dbReference type="EMBL" id="GAV58142.1"/>
    </source>
</evidence>
<dbReference type="AlphaFoldDB" id="A0A1Q3ARE3"/>
<accession>A0A1Q3ARE3</accession>
<dbReference type="InterPro" id="IPR026960">
    <property type="entry name" value="RVT-Znf"/>
</dbReference>
<protein>
    <submittedName>
        <fullName evidence="2">Zf-RVT domain-containing protein</fullName>
    </submittedName>
</protein>
<gene>
    <name evidence="2" type="ORF">CFOL_v3_01676</name>
</gene>
<dbReference type="STRING" id="3775.A0A1Q3ARE3"/>
<name>A0A1Q3ARE3_CEPFO</name>
<dbReference type="OrthoDB" id="1938625at2759"/>
<sequence length="493" mass="57217">MEGLESFKIVSGLTVSTHKSMIFFCNTNSRTKAIILQRVQFREVTLPVTYLGLPLITKRLSKTDCAPLVERLTARASSWISTSLSFAGRLQLVKATLVSMQVYWCSAFLLPSSFAKECDRILRKFLWGGQGRGKVKWIEVSKPMVEGGLGIKDLKMWNRALLLKQIWDIVINQSLWARWCHVYLIKQSNFWSLPTTGLHSWSWRQILLLRPVAKEHLIYKCGRGDKFSLWFDPWMHGESVHTLYGNRVIHDSHLGRLALVREVIREGSWDWPSNSTDLVDIQISVQDIPISHTSDSIFWGELGYSFSTKLAWQSIWARSAEVGWHSLVWHPARIPKHAFCLWLTMRRAHRTWDKLLDWGVINSASCVFNCGEAESLEHLFFHCPFSQNIWGAALSMCNILSPISQWSDEVQWMLDHAKGKKFPSLVRKLAFAASLYHIWLERNRRCFKNEFMPAKEIINMIKHDVSLKLWLGRKLQRCEWHHSLCENWDIPLG</sequence>
<dbReference type="InParanoid" id="A0A1Q3ARE3"/>
<proteinExistence type="predicted"/>
<dbReference type="PANTHER" id="PTHR33116:SF76">
    <property type="entry name" value="DUF4283 DOMAIN-CONTAINING PROTEIN"/>
    <property type="match status" value="1"/>
</dbReference>
<dbReference type="Proteomes" id="UP000187406">
    <property type="component" value="Unassembled WGS sequence"/>
</dbReference>
<dbReference type="EMBL" id="BDDD01000057">
    <property type="protein sequence ID" value="GAV58142.1"/>
    <property type="molecule type" value="Genomic_DNA"/>
</dbReference>
<organism evidence="2 3">
    <name type="scientific">Cephalotus follicularis</name>
    <name type="common">Albany pitcher plant</name>
    <dbReference type="NCBI Taxonomy" id="3775"/>
    <lineage>
        <taxon>Eukaryota</taxon>
        <taxon>Viridiplantae</taxon>
        <taxon>Streptophyta</taxon>
        <taxon>Embryophyta</taxon>
        <taxon>Tracheophyta</taxon>
        <taxon>Spermatophyta</taxon>
        <taxon>Magnoliopsida</taxon>
        <taxon>eudicotyledons</taxon>
        <taxon>Gunneridae</taxon>
        <taxon>Pentapetalae</taxon>
        <taxon>rosids</taxon>
        <taxon>fabids</taxon>
        <taxon>Oxalidales</taxon>
        <taxon>Cephalotaceae</taxon>
        <taxon>Cephalotus</taxon>
    </lineage>
</organism>